<dbReference type="EMBL" id="CAJOBJ010275898">
    <property type="protein sequence ID" value="CAF5137542.1"/>
    <property type="molecule type" value="Genomic_DNA"/>
</dbReference>
<feature type="non-terminal residue" evidence="1">
    <location>
        <position position="1"/>
    </location>
</feature>
<proteinExistence type="predicted"/>
<dbReference type="AlphaFoldDB" id="A0A8S3FSP2"/>
<name>A0A8S3FSP2_9BILA</name>
<dbReference type="Proteomes" id="UP000681720">
    <property type="component" value="Unassembled WGS sequence"/>
</dbReference>
<accession>A0A8S3FSP2</accession>
<feature type="non-terminal residue" evidence="1">
    <location>
        <position position="50"/>
    </location>
</feature>
<comment type="caution">
    <text evidence="1">The sequence shown here is derived from an EMBL/GenBank/DDBJ whole genome shotgun (WGS) entry which is preliminary data.</text>
</comment>
<evidence type="ECO:0000313" key="2">
    <source>
        <dbReference type="Proteomes" id="UP000681720"/>
    </source>
</evidence>
<sequence>SNTDVEKLLLKGEGESPLTVIDDVPIEFEDIHIVYRVAEQIQYETTAEQG</sequence>
<organism evidence="1 2">
    <name type="scientific">Rotaria magnacalcarata</name>
    <dbReference type="NCBI Taxonomy" id="392030"/>
    <lineage>
        <taxon>Eukaryota</taxon>
        <taxon>Metazoa</taxon>
        <taxon>Spiralia</taxon>
        <taxon>Gnathifera</taxon>
        <taxon>Rotifera</taxon>
        <taxon>Eurotatoria</taxon>
        <taxon>Bdelloidea</taxon>
        <taxon>Philodinida</taxon>
        <taxon>Philodinidae</taxon>
        <taxon>Rotaria</taxon>
    </lineage>
</organism>
<gene>
    <name evidence="1" type="ORF">GIL414_LOCUS64320</name>
</gene>
<reference evidence="1" key="1">
    <citation type="submission" date="2021-02" db="EMBL/GenBank/DDBJ databases">
        <authorList>
            <person name="Nowell W R."/>
        </authorList>
    </citation>
    <scope>NUCLEOTIDE SEQUENCE</scope>
</reference>
<evidence type="ECO:0000313" key="1">
    <source>
        <dbReference type="EMBL" id="CAF5137542.1"/>
    </source>
</evidence>
<protein>
    <submittedName>
        <fullName evidence="1">Uncharacterized protein</fullName>
    </submittedName>
</protein>